<dbReference type="InterPro" id="IPR032485">
    <property type="entry name" value="LRP1-like_beta_prop"/>
</dbReference>
<dbReference type="PANTHER" id="PTHR34512:SF30">
    <property type="entry name" value="OUTER MEMBRANE PROTEIN ASSEMBLY FACTOR BAMB"/>
    <property type="match status" value="1"/>
</dbReference>
<dbReference type="InParanoid" id="C7Q9U2"/>
<dbReference type="Gene3D" id="2.130.10.10">
    <property type="entry name" value="YVTN repeat-like/Quinoprotein amine dehydrogenase"/>
    <property type="match status" value="1"/>
</dbReference>
<dbReference type="SUPFAM" id="SSF50998">
    <property type="entry name" value="Quinoprotein alcohol dehydrogenase-like"/>
    <property type="match status" value="1"/>
</dbReference>
<dbReference type="EMBL" id="CP001700">
    <property type="protein sequence ID" value="ACU72913.1"/>
    <property type="molecule type" value="Genomic_DNA"/>
</dbReference>
<gene>
    <name evidence="2" type="ordered locus">Caci_4046</name>
    <name evidence="3" type="ordered locus">Caci_7435</name>
</gene>
<dbReference type="EMBL" id="CP001700">
    <property type="protein sequence ID" value="ACU76261.1"/>
    <property type="molecule type" value="Genomic_DNA"/>
</dbReference>
<sequence>MIVKRVITHGHVNQEWADIAFVLPAGGELHPHDRIAVLQHYGRVVIATVPEDDADEVRAIAHGSLVAAGRRHGDVDAATWHSLDPAERLALEGYWLNHSEEYRRTKDERPGMGAAWDHPDFLPPDPPGGVDLTAVAEMNHRLRGSVAIGLVMVSGPDDLAFSDDQKARVLAETQTGLSWLGWMWQLKRVRYIVDVYTPTITTPADPSAPDREKEAVWRNPAMKEMKQKEGKEGVGEFAESLRKKHSTDGAYVAFFMHYPALNFAYAEPGWPETVMQYSNGPWTPYGIDRVFAHETCHIFGAPDEYRESLCRCGGSHGYYHMPNDNCDNCDGPHEFCIMGRNWYDMCTWTPRHLGAPIWWVNGQDKIFSPVAVSEGVIYYQGTDSYIYRVKTDGKPAVRFDKEQTSATPCVVGKVIYYQGTNYRLYQVTTDGTSGGSIGEIKLMGSPVYSDGYLYYRGTDNYLYKLRIGDTEGERIANNKLLSPPAVGGGYIFYQGTNYYLYKVRIGETTGTRVGDGELLSSPFVSDGAVYFQGTNNGLYRIPFDGKVSQQLGECRTLATPFVAGGWVYHQGTDCLPWRVKTDGTGREILTGAPIRSSPVVADDVVYFEGNDLLHENHLYMINLT</sequence>
<dbReference type="HOGENOM" id="CLU_437889_0_0_11"/>
<feature type="domain" description="Prolow-density lipoprotein receptor-related protein 1-like beta-propeller" evidence="1">
    <location>
        <begin position="364"/>
        <end position="551"/>
    </location>
</feature>
<dbReference type="eggNOG" id="COG1520">
    <property type="taxonomic scope" value="Bacteria"/>
</dbReference>
<evidence type="ECO:0000313" key="4">
    <source>
        <dbReference type="Proteomes" id="UP000000851"/>
    </source>
</evidence>
<dbReference type="KEGG" id="cai:Caci_4046"/>
<dbReference type="Proteomes" id="UP000000851">
    <property type="component" value="Chromosome"/>
</dbReference>
<accession>C7Q9U2</accession>
<organism evidence="3 4">
    <name type="scientific">Catenulispora acidiphila (strain DSM 44928 / JCM 14897 / NBRC 102108 / NRRL B-24433 / ID139908)</name>
    <dbReference type="NCBI Taxonomy" id="479433"/>
    <lineage>
        <taxon>Bacteria</taxon>
        <taxon>Bacillati</taxon>
        <taxon>Actinomycetota</taxon>
        <taxon>Actinomycetes</taxon>
        <taxon>Catenulisporales</taxon>
        <taxon>Catenulisporaceae</taxon>
        <taxon>Catenulispora</taxon>
    </lineage>
</organism>
<keyword evidence="4" id="KW-1185">Reference proteome</keyword>
<dbReference type="PANTHER" id="PTHR34512">
    <property type="entry name" value="CELL SURFACE PROTEIN"/>
    <property type="match status" value="1"/>
</dbReference>
<name>C7Q9U2_CATAD</name>
<dbReference type="InterPro" id="IPR011047">
    <property type="entry name" value="Quinoprotein_ADH-like_sf"/>
</dbReference>
<dbReference type="STRING" id="479433.Caci_4046"/>
<dbReference type="KEGG" id="cai:Caci_7435"/>
<evidence type="ECO:0000259" key="1">
    <source>
        <dbReference type="Pfam" id="PF16472"/>
    </source>
</evidence>
<proteinExistence type="predicted"/>
<evidence type="ECO:0000313" key="2">
    <source>
        <dbReference type="EMBL" id="ACU72913.1"/>
    </source>
</evidence>
<dbReference type="InterPro" id="IPR015943">
    <property type="entry name" value="WD40/YVTN_repeat-like_dom_sf"/>
</dbReference>
<protein>
    <recommendedName>
        <fullName evidence="1">Prolow-density lipoprotein receptor-related protein 1-like beta-propeller domain-containing protein</fullName>
    </recommendedName>
</protein>
<dbReference type="Pfam" id="PF16472">
    <property type="entry name" value="DUF5050"/>
    <property type="match status" value="1"/>
</dbReference>
<evidence type="ECO:0000313" key="3">
    <source>
        <dbReference type="EMBL" id="ACU76261.1"/>
    </source>
</evidence>
<dbReference type="AlphaFoldDB" id="C7Q9U2"/>
<reference evidence="3 4" key="1">
    <citation type="journal article" date="2009" name="Stand. Genomic Sci.">
        <title>Complete genome sequence of Catenulispora acidiphila type strain (ID 139908).</title>
        <authorList>
            <person name="Copeland A."/>
            <person name="Lapidus A."/>
            <person name="Glavina Del Rio T."/>
            <person name="Nolan M."/>
            <person name="Lucas S."/>
            <person name="Chen F."/>
            <person name="Tice H."/>
            <person name="Cheng J.F."/>
            <person name="Bruce D."/>
            <person name="Goodwin L."/>
            <person name="Pitluck S."/>
            <person name="Mikhailova N."/>
            <person name="Pati A."/>
            <person name="Ivanova N."/>
            <person name="Mavromatis K."/>
            <person name="Chen A."/>
            <person name="Palaniappan K."/>
            <person name="Chain P."/>
            <person name="Land M."/>
            <person name="Hauser L."/>
            <person name="Chang Y.J."/>
            <person name="Jeffries C.D."/>
            <person name="Chertkov O."/>
            <person name="Brettin T."/>
            <person name="Detter J.C."/>
            <person name="Han C."/>
            <person name="Ali Z."/>
            <person name="Tindall B.J."/>
            <person name="Goker M."/>
            <person name="Bristow J."/>
            <person name="Eisen J.A."/>
            <person name="Markowitz V."/>
            <person name="Hugenholtz P."/>
            <person name="Kyrpides N.C."/>
            <person name="Klenk H.P."/>
        </authorList>
    </citation>
    <scope>NUCLEOTIDE SEQUENCE [LARGE SCALE GENOMIC DNA]</scope>
    <source>
        <strain evidence="3">DSM 44928</strain>
        <strain evidence="4">DSM 44928 / JCM 14897 / NBRC 102108 / NRRL B-24433 / ID139908</strain>
    </source>
</reference>